<protein>
    <submittedName>
        <fullName evidence="8">Zf-PARP-domain-containing protein</fullName>
    </submittedName>
</protein>
<dbReference type="EMBL" id="KV921509">
    <property type="protein sequence ID" value="ORE13795.1"/>
    <property type="molecule type" value="Genomic_DNA"/>
</dbReference>
<dbReference type="PROSITE" id="PS50064">
    <property type="entry name" value="ZF_PARP_2"/>
    <property type="match status" value="1"/>
</dbReference>
<keyword evidence="2" id="KW-0479">Metal-binding</keyword>
<dbReference type="OMA" id="NYHEENT"/>
<evidence type="ECO:0000256" key="2">
    <source>
        <dbReference type="ARBA" id="ARBA00022723"/>
    </source>
</evidence>
<keyword evidence="4" id="KW-0862">Zinc</keyword>
<keyword evidence="5" id="KW-0539">Nucleus</keyword>
<reference evidence="8 9" key="1">
    <citation type="journal article" date="2016" name="Proc. Natl. Acad. Sci. U.S.A.">
        <title>Lipid metabolic changes in an early divergent fungus govern the establishment of a mutualistic symbiosis with endobacteria.</title>
        <authorList>
            <person name="Lastovetsky O.A."/>
            <person name="Gaspar M.L."/>
            <person name="Mondo S.J."/>
            <person name="LaButti K.M."/>
            <person name="Sandor L."/>
            <person name="Grigoriev I.V."/>
            <person name="Henry S.A."/>
            <person name="Pawlowska T.E."/>
        </authorList>
    </citation>
    <scope>NUCLEOTIDE SEQUENCE [LARGE SCALE GENOMIC DNA]</scope>
    <source>
        <strain evidence="8 9">ATCC 11559</strain>
    </source>
</reference>
<evidence type="ECO:0000313" key="9">
    <source>
        <dbReference type="Proteomes" id="UP000242381"/>
    </source>
</evidence>
<evidence type="ECO:0000259" key="7">
    <source>
        <dbReference type="PROSITE" id="PS50064"/>
    </source>
</evidence>
<sequence length="178" mass="20774">MGYIVESDRSHCRGPITICPSPDRRIEKGELRLGVEVERFQGITWRHWTCCTSEVINNMKNTLSSPEAMGGWDELREDDKERIRRAWEEGDIPDNEKPEPAHSKRPRPDENDVSEEETEDEVDNENASQDENTDQPEYTDDEAHHDENYHEENTKHQEPSPTHPSRKRKIVDQPVSEE</sequence>
<gene>
    <name evidence="8" type="ORF">BCV71DRAFT_246139</name>
</gene>
<evidence type="ECO:0000256" key="3">
    <source>
        <dbReference type="ARBA" id="ARBA00022771"/>
    </source>
</evidence>
<keyword evidence="3" id="KW-0863">Zinc-finger</keyword>
<feature type="compositionally biased region" description="Acidic residues" evidence="6">
    <location>
        <begin position="111"/>
        <end position="124"/>
    </location>
</feature>
<dbReference type="Pfam" id="PF00645">
    <property type="entry name" value="zf-PARP"/>
    <property type="match status" value="1"/>
</dbReference>
<name>A0A1X0RP31_RHIZD</name>
<dbReference type="AlphaFoldDB" id="A0A1X0RP31"/>
<feature type="compositionally biased region" description="Acidic residues" evidence="6">
    <location>
        <begin position="131"/>
        <end position="140"/>
    </location>
</feature>
<dbReference type="VEuPathDB" id="FungiDB:BCV72DRAFT_252280"/>
<comment type="subcellular location">
    <subcellularLocation>
        <location evidence="1">Nucleus</location>
    </subcellularLocation>
</comment>
<organism evidence="8 9">
    <name type="scientific">Rhizopus microsporus</name>
    <dbReference type="NCBI Taxonomy" id="58291"/>
    <lineage>
        <taxon>Eukaryota</taxon>
        <taxon>Fungi</taxon>
        <taxon>Fungi incertae sedis</taxon>
        <taxon>Mucoromycota</taxon>
        <taxon>Mucoromycotina</taxon>
        <taxon>Mucoromycetes</taxon>
        <taxon>Mucorales</taxon>
        <taxon>Mucorineae</taxon>
        <taxon>Rhizopodaceae</taxon>
        <taxon>Rhizopus</taxon>
    </lineage>
</organism>
<evidence type="ECO:0000256" key="4">
    <source>
        <dbReference type="ARBA" id="ARBA00022833"/>
    </source>
</evidence>
<dbReference type="GO" id="GO:0008270">
    <property type="term" value="F:zinc ion binding"/>
    <property type="evidence" value="ECO:0007669"/>
    <property type="project" value="UniProtKB-KW"/>
</dbReference>
<feature type="domain" description="PARP-type" evidence="7">
    <location>
        <begin position="19"/>
        <end position="91"/>
    </location>
</feature>
<dbReference type="InterPro" id="IPR036957">
    <property type="entry name" value="Znf_PARP_sf"/>
</dbReference>
<dbReference type="GO" id="GO:0005634">
    <property type="term" value="C:nucleus"/>
    <property type="evidence" value="ECO:0007669"/>
    <property type="project" value="UniProtKB-SubCell"/>
</dbReference>
<proteinExistence type="predicted"/>
<evidence type="ECO:0000313" key="8">
    <source>
        <dbReference type="EMBL" id="ORE13795.1"/>
    </source>
</evidence>
<dbReference type="Proteomes" id="UP000242381">
    <property type="component" value="Unassembled WGS sequence"/>
</dbReference>
<dbReference type="SUPFAM" id="SSF57716">
    <property type="entry name" value="Glucocorticoid receptor-like (DNA-binding domain)"/>
    <property type="match status" value="1"/>
</dbReference>
<evidence type="ECO:0000256" key="1">
    <source>
        <dbReference type="ARBA" id="ARBA00004123"/>
    </source>
</evidence>
<evidence type="ECO:0000256" key="6">
    <source>
        <dbReference type="SAM" id="MobiDB-lite"/>
    </source>
</evidence>
<evidence type="ECO:0000256" key="5">
    <source>
        <dbReference type="ARBA" id="ARBA00023242"/>
    </source>
</evidence>
<feature type="compositionally biased region" description="Basic and acidic residues" evidence="6">
    <location>
        <begin position="73"/>
        <end position="110"/>
    </location>
</feature>
<dbReference type="InterPro" id="IPR001510">
    <property type="entry name" value="Znf_PARP"/>
</dbReference>
<dbReference type="SMART" id="SM01336">
    <property type="entry name" value="zf-PARP"/>
    <property type="match status" value="1"/>
</dbReference>
<accession>A0A1X0RP31</accession>
<feature type="compositionally biased region" description="Basic and acidic residues" evidence="6">
    <location>
        <begin position="141"/>
        <end position="158"/>
    </location>
</feature>
<feature type="region of interest" description="Disordered" evidence="6">
    <location>
        <begin position="62"/>
        <end position="178"/>
    </location>
</feature>
<dbReference type="Gene3D" id="3.30.1740.10">
    <property type="entry name" value="Zinc finger, PARP-type"/>
    <property type="match status" value="1"/>
</dbReference>
<dbReference type="GO" id="GO:0003677">
    <property type="term" value="F:DNA binding"/>
    <property type="evidence" value="ECO:0007669"/>
    <property type="project" value="InterPro"/>
</dbReference>